<evidence type="ECO:0000256" key="1">
    <source>
        <dbReference type="ARBA" id="ARBA00022723"/>
    </source>
</evidence>
<dbReference type="InterPro" id="IPR003851">
    <property type="entry name" value="Znf_Dof"/>
</dbReference>
<dbReference type="Pfam" id="PF02701">
    <property type="entry name" value="Zn_ribbon_Dof"/>
    <property type="match status" value="1"/>
</dbReference>
<dbReference type="GO" id="GO:0003677">
    <property type="term" value="F:DNA binding"/>
    <property type="evidence" value="ECO:0007669"/>
    <property type="project" value="UniProtKB-UniRule"/>
</dbReference>
<organism evidence="12">
    <name type="scientific">Hevea brasiliensis subsp. brasiliensis</name>
    <dbReference type="NCBI Taxonomy" id="187338"/>
    <lineage>
        <taxon>Eukaryota</taxon>
        <taxon>Viridiplantae</taxon>
        <taxon>Streptophyta</taxon>
        <taxon>Embryophyta</taxon>
        <taxon>Tracheophyta</taxon>
        <taxon>Spermatophyta</taxon>
        <taxon>Magnoliopsida</taxon>
        <taxon>eudicotyledons</taxon>
        <taxon>Gunneridae</taxon>
        <taxon>Pentapetalae</taxon>
        <taxon>rosids</taxon>
        <taxon>fabids</taxon>
        <taxon>Malpighiales</taxon>
        <taxon>Euphorbiaceae</taxon>
        <taxon>Crotonoideae</taxon>
        <taxon>Micrandreae</taxon>
        <taxon>Hevea</taxon>
    </lineage>
</organism>
<keyword evidence="4 9" id="KW-0805">Transcription regulation</keyword>
<feature type="compositionally biased region" description="Polar residues" evidence="10">
    <location>
        <begin position="95"/>
        <end position="109"/>
    </location>
</feature>
<evidence type="ECO:0000259" key="11">
    <source>
        <dbReference type="PROSITE" id="PS50884"/>
    </source>
</evidence>
<keyword evidence="6 9" id="KW-0804">Transcription</keyword>
<comment type="function">
    <text evidence="9">Transcription factor that binds specifically to a 5'-AA[AG]G-3' consensus core sequence.</text>
</comment>
<protein>
    <recommendedName>
        <fullName evidence="9">Dof zinc finger protein</fullName>
    </recommendedName>
</protein>
<evidence type="ECO:0000256" key="4">
    <source>
        <dbReference type="ARBA" id="ARBA00023015"/>
    </source>
</evidence>
<dbReference type="PROSITE" id="PS01361">
    <property type="entry name" value="ZF_DOF_1"/>
    <property type="match status" value="1"/>
</dbReference>
<feature type="region of interest" description="Disordered" evidence="10">
    <location>
        <begin position="73"/>
        <end position="109"/>
    </location>
</feature>
<feature type="compositionally biased region" description="Low complexity" evidence="10">
    <location>
        <begin position="17"/>
        <end position="27"/>
    </location>
</feature>
<dbReference type="GO" id="GO:0005634">
    <property type="term" value="C:nucleus"/>
    <property type="evidence" value="ECO:0007669"/>
    <property type="project" value="UniProtKB-SubCell"/>
</dbReference>
<evidence type="ECO:0000313" key="12">
    <source>
        <dbReference type="EMBL" id="AKA95155.1"/>
    </source>
</evidence>
<evidence type="ECO:0000256" key="6">
    <source>
        <dbReference type="ARBA" id="ARBA00023163"/>
    </source>
</evidence>
<gene>
    <name evidence="12" type="primary">Znf1</name>
</gene>
<feature type="region of interest" description="Disordered" evidence="10">
    <location>
        <begin position="1"/>
        <end position="31"/>
    </location>
</feature>
<keyword evidence="7 8" id="KW-0539">Nucleus</keyword>
<sequence>MPSISKLMEKRGQELSQQQHQHQQPQQAFKCPRCDSSNTKFCYYNNYSLSQPRHFCKACKRYWTRGGTLRNVPVGGGCRKNKRKKRAASAVEGATSVSSDNPNTPSQTQIDISSTSNHINPLFYGLPTNPSEMNLPFPGRFNSRVSSSVDTVSGYDLQPQLNALPLGFSSRIMSTNEANGFNPAKQIQDVVTSSSLLPNYSIFGSTSSTNTTSPTMATLLSSSFHQQKFSVKDTRAPNHLQALTPFEDLQMSGNSESGISMKEVKIEQDQSRLTWNMPCQNQIEQIGFSSSDPSIYWNASTNSTVGAWHDPASIGPSVTSLI</sequence>
<dbReference type="GO" id="GO:0003700">
    <property type="term" value="F:DNA-binding transcription factor activity"/>
    <property type="evidence" value="ECO:0007669"/>
    <property type="project" value="UniProtKB-UniRule"/>
</dbReference>
<keyword evidence="2 8" id="KW-0863">Zinc-finger</keyword>
<evidence type="ECO:0000256" key="3">
    <source>
        <dbReference type="ARBA" id="ARBA00022833"/>
    </source>
</evidence>
<dbReference type="PANTHER" id="PTHR31992:SF344">
    <property type="entry name" value="DOF ZINC FINGER PROTEIN"/>
    <property type="match status" value="1"/>
</dbReference>
<evidence type="ECO:0000256" key="8">
    <source>
        <dbReference type="PROSITE-ProRule" id="PRU00071"/>
    </source>
</evidence>
<evidence type="ECO:0000256" key="5">
    <source>
        <dbReference type="ARBA" id="ARBA00023125"/>
    </source>
</evidence>
<evidence type="ECO:0000256" key="2">
    <source>
        <dbReference type="ARBA" id="ARBA00022771"/>
    </source>
</evidence>
<accession>A0A1L1XVZ1</accession>
<dbReference type="GO" id="GO:0008270">
    <property type="term" value="F:zinc ion binding"/>
    <property type="evidence" value="ECO:0007669"/>
    <property type="project" value="UniProtKB-KW"/>
</dbReference>
<name>A0A1L1XVZ1_HEVBR</name>
<dbReference type="InterPro" id="IPR045174">
    <property type="entry name" value="Dof"/>
</dbReference>
<dbReference type="AlphaFoldDB" id="A0A1L1XVZ1"/>
<proteinExistence type="evidence at transcript level"/>
<dbReference type="PANTHER" id="PTHR31992">
    <property type="entry name" value="DOF ZINC FINGER PROTEIN DOF1.4-RELATED"/>
    <property type="match status" value="1"/>
</dbReference>
<keyword evidence="5 8" id="KW-0238">DNA-binding</keyword>
<evidence type="ECO:0000256" key="10">
    <source>
        <dbReference type="SAM" id="MobiDB-lite"/>
    </source>
</evidence>
<keyword evidence="1 9" id="KW-0479">Metal-binding</keyword>
<evidence type="ECO:0000256" key="9">
    <source>
        <dbReference type="RuleBase" id="RU369094"/>
    </source>
</evidence>
<reference evidence="12" key="1">
    <citation type="submission" date="2014-07" db="EMBL/GenBank/DDBJ databases">
        <authorList>
            <person name="Zhang J.E."/>
            <person name="Yang H."/>
            <person name="Guo J."/>
            <person name="Deng Z."/>
            <person name="Luo H."/>
            <person name="Luo M."/>
            <person name="Zhao B."/>
        </authorList>
    </citation>
    <scope>NUCLEOTIDE SEQUENCE</scope>
</reference>
<evidence type="ECO:0000256" key="7">
    <source>
        <dbReference type="ARBA" id="ARBA00023242"/>
    </source>
</evidence>
<dbReference type="PROSITE" id="PS50884">
    <property type="entry name" value="ZF_DOF_2"/>
    <property type="match status" value="1"/>
</dbReference>
<dbReference type="EMBL" id="KM086715">
    <property type="protein sequence ID" value="AKA95155.1"/>
    <property type="molecule type" value="mRNA"/>
</dbReference>
<comment type="subcellular location">
    <subcellularLocation>
        <location evidence="8 9">Nucleus</location>
    </subcellularLocation>
</comment>
<feature type="domain" description="Dof-type" evidence="11">
    <location>
        <begin position="29"/>
        <end position="83"/>
    </location>
</feature>
<keyword evidence="3 9" id="KW-0862">Zinc</keyword>